<reference evidence="1" key="1">
    <citation type="submission" date="2018-05" db="EMBL/GenBank/DDBJ databases">
        <authorList>
            <person name="Lanie J.A."/>
            <person name="Ng W.-L."/>
            <person name="Kazmierczak K.M."/>
            <person name="Andrzejewski T.M."/>
            <person name="Davidsen T.M."/>
            <person name="Wayne K.J."/>
            <person name="Tettelin H."/>
            <person name="Glass J.I."/>
            <person name="Rusch D."/>
            <person name="Podicherti R."/>
            <person name="Tsui H.-C.T."/>
            <person name="Winkler M.E."/>
        </authorList>
    </citation>
    <scope>NUCLEOTIDE SEQUENCE</scope>
</reference>
<name>A0A381ZDE2_9ZZZZ</name>
<accession>A0A381ZDE2</accession>
<organism evidence="1">
    <name type="scientific">marine metagenome</name>
    <dbReference type="NCBI Taxonomy" id="408172"/>
    <lineage>
        <taxon>unclassified sequences</taxon>
        <taxon>metagenomes</taxon>
        <taxon>ecological metagenomes</taxon>
    </lineage>
</organism>
<proteinExistence type="predicted"/>
<dbReference type="EMBL" id="UINC01020792">
    <property type="protein sequence ID" value="SVA86961.1"/>
    <property type="molecule type" value="Genomic_DNA"/>
</dbReference>
<sequence length="67" mass="7975">MSQQERELMQLVDKIILNSSPKKLLEIQQIDKNTQLDGVWFYDVYTSPDQLPQKQNISINNHFKKKQ</sequence>
<dbReference type="AlphaFoldDB" id="A0A381ZDE2"/>
<evidence type="ECO:0000313" key="1">
    <source>
        <dbReference type="EMBL" id="SVA86961.1"/>
    </source>
</evidence>
<protein>
    <submittedName>
        <fullName evidence="1">Uncharacterized protein</fullName>
    </submittedName>
</protein>
<gene>
    <name evidence="1" type="ORF">METZ01_LOCUS139815</name>
</gene>